<comment type="subcellular location">
    <subcellularLocation>
        <location evidence="1">Secreted</location>
    </subcellularLocation>
</comment>
<evidence type="ECO:0000256" key="1">
    <source>
        <dbReference type="ARBA" id="ARBA00004613"/>
    </source>
</evidence>
<dbReference type="GO" id="GO:0005509">
    <property type="term" value="F:calcium ion binding"/>
    <property type="evidence" value="ECO:0007669"/>
    <property type="project" value="InterPro"/>
</dbReference>
<evidence type="ECO:0000256" key="4">
    <source>
        <dbReference type="ARBA" id="ARBA00022837"/>
    </source>
</evidence>
<evidence type="ECO:0000313" key="6">
    <source>
        <dbReference type="Proteomes" id="UP000278475"/>
    </source>
</evidence>
<dbReference type="InterPro" id="IPR028974">
    <property type="entry name" value="TSP_type-3_rpt"/>
</dbReference>
<keyword evidence="2" id="KW-0964">Secreted</keyword>
<dbReference type="InterPro" id="IPR059100">
    <property type="entry name" value="TSP3_bac"/>
</dbReference>
<evidence type="ECO:0000256" key="3">
    <source>
        <dbReference type="ARBA" id="ARBA00022729"/>
    </source>
</evidence>
<reference evidence="5 6" key="1">
    <citation type="submission" date="2018-06" db="EMBL/GenBank/DDBJ databases">
        <title>Extensive metabolic versatility and redundancy in microbially diverse, dynamic hydrothermal sediments.</title>
        <authorList>
            <person name="Dombrowski N."/>
            <person name="Teske A."/>
            <person name="Baker B.J."/>
        </authorList>
    </citation>
    <scope>NUCLEOTIDE SEQUENCE [LARGE SCALE GENOMIC DNA]</scope>
    <source>
        <strain evidence="5">B66_G16</strain>
    </source>
</reference>
<evidence type="ECO:0000313" key="5">
    <source>
        <dbReference type="EMBL" id="RLE50058.1"/>
    </source>
</evidence>
<comment type="caution">
    <text evidence="5">The sequence shown here is derived from an EMBL/GenBank/DDBJ whole genome shotgun (WGS) entry which is preliminary data.</text>
</comment>
<dbReference type="Proteomes" id="UP000278475">
    <property type="component" value="Unassembled WGS sequence"/>
</dbReference>
<dbReference type="AlphaFoldDB" id="A0A497ETV7"/>
<keyword evidence="4" id="KW-0106">Calcium</keyword>
<accession>A0A497ETV7</accession>
<protein>
    <submittedName>
        <fullName evidence="5">Uncharacterized protein</fullName>
    </submittedName>
</protein>
<name>A0A497ETV7_9CREN</name>
<sequence length="207" mass="23726">MLIILTICTVLAVYSYWLYVYADFDNDGLSNYLERQLGTNIWKADTDDDTLSDNYELEIGTNPLKADTDNDAIPDNKELEFNTNPLIANELVGYAYQKGIVNKTWVEVCKNLEKDGVSPEEKAYVDVLYEAKNLLSLEPPALKPQPLISPQPPAKNLFSLEPVQRKFKLIAEDNQISFEEVEVLRTIHSSYHTFTNKYKKTRKLKNI</sequence>
<organism evidence="5 6">
    <name type="scientific">Thermoproteota archaeon</name>
    <dbReference type="NCBI Taxonomy" id="2056631"/>
    <lineage>
        <taxon>Archaea</taxon>
        <taxon>Thermoproteota</taxon>
    </lineage>
</organism>
<gene>
    <name evidence="5" type="ORF">DRJ31_02695</name>
</gene>
<evidence type="ECO:0000256" key="2">
    <source>
        <dbReference type="ARBA" id="ARBA00022525"/>
    </source>
</evidence>
<dbReference type="SUPFAM" id="SSF103647">
    <property type="entry name" value="TSP type-3 repeat"/>
    <property type="match status" value="1"/>
</dbReference>
<dbReference type="Pfam" id="PF18884">
    <property type="entry name" value="TSP3_bac"/>
    <property type="match status" value="2"/>
</dbReference>
<keyword evidence="3" id="KW-0732">Signal</keyword>
<dbReference type="EMBL" id="QMQV01000014">
    <property type="protein sequence ID" value="RLE50058.1"/>
    <property type="molecule type" value="Genomic_DNA"/>
</dbReference>
<proteinExistence type="predicted"/>